<evidence type="ECO:0000256" key="7">
    <source>
        <dbReference type="ARBA" id="ARBA00023136"/>
    </source>
</evidence>
<keyword evidence="6 8" id="KW-1133">Transmembrane helix</keyword>
<dbReference type="Pfam" id="PF12698">
    <property type="entry name" value="ABC2_membrane_3"/>
    <property type="match status" value="1"/>
</dbReference>
<evidence type="ECO:0000256" key="4">
    <source>
        <dbReference type="ARBA" id="ARBA00022475"/>
    </source>
</evidence>
<organism evidence="10 11">
    <name type="scientific">Pontibacter ruber</name>
    <dbReference type="NCBI Taxonomy" id="1343895"/>
    <lineage>
        <taxon>Bacteria</taxon>
        <taxon>Pseudomonadati</taxon>
        <taxon>Bacteroidota</taxon>
        <taxon>Cytophagia</taxon>
        <taxon>Cytophagales</taxon>
        <taxon>Hymenobacteraceae</taxon>
        <taxon>Pontibacter</taxon>
    </lineage>
</organism>
<keyword evidence="4" id="KW-1003">Cell membrane</keyword>
<dbReference type="PROSITE" id="PS51012">
    <property type="entry name" value="ABC_TM2"/>
    <property type="match status" value="1"/>
</dbReference>
<dbReference type="PANTHER" id="PTHR30294">
    <property type="entry name" value="MEMBRANE COMPONENT OF ABC TRANSPORTER YHHJ-RELATED"/>
    <property type="match status" value="1"/>
</dbReference>
<dbReference type="InterPro" id="IPR013525">
    <property type="entry name" value="ABC2_TM"/>
</dbReference>
<dbReference type="EMBL" id="JBHUIM010000002">
    <property type="protein sequence ID" value="MFD2247457.1"/>
    <property type="molecule type" value="Genomic_DNA"/>
</dbReference>
<keyword evidence="11" id="KW-1185">Reference proteome</keyword>
<dbReference type="InterPro" id="IPR051449">
    <property type="entry name" value="ABC-2_transporter_component"/>
</dbReference>
<accession>A0ABW5CYL2</accession>
<reference evidence="11" key="1">
    <citation type="journal article" date="2019" name="Int. J. Syst. Evol. Microbiol.">
        <title>The Global Catalogue of Microorganisms (GCM) 10K type strain sequencing project: providing services to taxonomists for standard genome sequencing and annotation.</title>
        <authorList>
            <consortium name="The Broad Institute Genomics Platform"/>
            <consortium name="The Broad Institute Genome Sequencing Center for Infectious Disease"/>
            <person name="Wu L."/>
            <person name="Ma J."/>
        </authorList>
    </citation>
    <scope>NUCLEOTIDE SEQUENCE [LARGE SCALE GENOMIC DNA]</scope>
    <source>
        <strain evidence="11">CGMCC 4.1782</strain>
    </source>
</reference>
<sequence length="368" mass="41494">MKQFLSFVRKEFYHIFRDARTMLILLGMPVAQIIIFGFALTNEVKNSRIAVLDMSKDAATASLITELEASRYFEVEKRLHTYKEVEEEFKLGNIKMAVVLPQNFGADLLHFNTAQVQLIADASDPNVANTLTNYASAIIQDYQNRITDGRRLPYTIKTELRMLYNPQMEGAYSFVPGVMAMVLLLVCTMMTAITIVREKEMGTMEVLLVSPIQPIKIIVAKAVPYLLLSMVNIASILLLSVFLLDVPINGSLVLLVLESILFTVTSLVLGLFISTITDSQQVAMFISLTGLFMPTVMLSGFMFPIENMPRVLQLISNIVPAKWYYIIVRSVMIKGVGLEAVWKETLVLFGMMVFFLIMSIRKFKIRLA</sequence>
<evidence type="ECO:0000256" key="8">
    <source>
        <dbReference type="SAM" id="Phobius"/>
    </source>
</evidence>
<comment type="subcellular location">
    <subcellularLocation>
        <location evidence="1">Cell membrane</location>
        <topology evidence="1">Multi-pass membrane protein</topology>
    </subcellularLocation>
</comment>
<feature type="transmembrane region" description="Helical" evidence="8">
    <location>
        <begin position="217"/>
        <end position="244"/>
    </location>
</feature>
<dbReference type="Gene3D" id="3.40.1710.10">
    <property type="entry name" value="abc type-2 transporter like domain"/>
    <property type="match status" value="1"/>
</dbReference>
<feature type="transmembrane region" description="Helical" evidence="8">
    <location>
        <begin position="285"/>
        <end position="305"/>
    </location>
</feature>
<comment type="similarity">
    <text evidence="2">Belongs to the ABC-2 integral membrane protein family.</text>
</comment>
<evidence type="ECO:0000313" key="10">
    <source>
        <dbReference type="EMBL" id="MFD2247457.1"/>
    </source>
</evidence>
<evidence type="ECO:0000256" key="6">
    <source>
        <dbReference type="ARBA" id="ARBA00022989"/>
    </source>
</evidence>
<dbReference type="Proteomes" id="UP001597374">
    <property type="component" value="Unassembled WGS sequence"/>
</dbReference>
<evidence type="ECO:0000313" key="11">
    <source>
        <dbReference type="Proteomes" id="UP001597374"/>
    </source>
</evidence>
<feature type="transmembrane region" description="Helical" evidence="8">
    <location>
        <begin position="21"/>
        <end position="40"/>
    </location>
</feature>
<feature type="transmembrane region" description="Helical" evidence="8">
    <location>
        <begin position="340"/>
        <end position="360"/>
    </location>
</feature>
<evidence type="ECO:0000256" key="2">
    <source>
        <dbReference type="ARBA" id="ARBA00007783"/>
    </source>
</evidence>
<evidence type="ECO:0000259" key="9">
    <source>
        <dbReference type="PROSITE" id="PS51012"/>
    </source>
</evidence>
<dbReference type="RefSeq" id="WP_250430389.1">
    <property type="nucleotide sequence ID" value="NZ_JALPRR010000003.1"/>
</dbReference>
<keyword evidence="3" id="KW-0813">Transport</keyword>
<gene>
    <name evidence="10" type="ORF">ACFSKP_14410</name>
</gene>
<evidence type="ECO:0000256" key="5">
    <source>
        <dbReference type="ARBA" id="ARBA00022692"/>
    </source>
</evidence>
<evidence type="ECO:0000256" key="1">
    <source>
        <dbReference type="ARBA" id="ARBA00004651"/>
    </source>
</evidence>
<proteinExistence type="inferred from homology"/>
<dbReference type="PANTHER" id="PTHR30294:SF29">
    <property type="entry name" value="MULTIDRUG ABC TRANSPORTER PERMEASE YBHS-RELATED"/>
    <property type="match status" value="1"/>
</dbReference>
<keyword evidence="7 8" id="KW-0472">Membrane</keyword>
<name>A0ABW5CYL2_9BACT</name>
<feature type="transmembrane region" description="Helical" evidence="8">
    <location>
        <begin position="250"/>
        <end position="273"/>
    </location>
</feature>
<protein>
    <submittedName>
        <fullName evidence="10">ABC transporter permease</fullName>
    </submittedName>
</protein>
<feature type="transmembrane region" description="Helical" evidence="8">
    <location>
        <begin position="171"/>
        <end position="196"/>
    </location>
</feature>
<feature type="domain" description="ABC transmembrane type-2" evidence="9">
    <location>
        <begin position="132"/>
        <end position="366"/>
    </location>
</feature>
<evidence type="ECO:0000256" key="3">
    <source>
        <dbReference type="ARBA" id="ARBA00022448"/>
    </source>
</evidence>
<keyword evidence="5 8" id="KW-0812">Transmembrane</keyword>
<comment type="caution">
    <text evidence="10">The sequence shown here is derived from an EMBL/GenBank/DDBJ whole genome shotgun (WGS) entry which is preliminary data.</text>
</comment>
<dbReference type="InterPro" id="IPR047817">
    <property type="entry name" value="ABC2_TM_bact-type"/>
</dbReference>